<dbReference type="EMBL" id="CADEAL010004247">
    <property type="protein sequence ID" value="CAB1455297.1"/>
    <property type="molecule type" value="Genomic_DNA"/>
</dbReference>
<protein>
    <recommendedName>
        <fullName evidence="5">Mucin-15</fullName>
    </recommendedName>
</protein>
<evidence type="ECO:0008006" key="5">
    <source>
        <dbReference type="Google" id="ProtNLM"/>
    </source>
</evidence>
<keyword evidence="4" id="KW-1185">Reference proteome</keyword>
<feature type="region of interest" description="Disordered" evidence="1">
    <location>
        <begin position="132"/>
        <end position="343"/>
    </location>
</feature>
<feature type="compositionally biased region" description="Low complexity" evidence="1">
    <location>
        <begin position="211"/>
        <end position="231"/>
    </location>
</feature>
<feature type="transmembrane region" description="Helical" evidence="2">
    <location>
        <begin position="349"/>
        <end position="371"/>
    </location>
</feature>
<evidence type="ECO:0000313" key="3">
    <source>
        <dbReference type="EMBL" id="CAB1455297.1"/>
    </source>
</evidence>
<proteinExistence type="predicted"/>
<feature type="compositionally biased region" description="Low complexity" evidence="1">
    <location>
        <begin position="270"/>
        <end position="281"/>
    </location>
</feature>
<keyword evidence="2" id="KW-0472">Membrane</keyword>
<keyword evidence="2" id="KW-1133">Transmembrane helix</keyword>
<dbReference type="InterPro" id="IPR031371">
    <property type="entry name" value="Mucin-15"/>
</dbReference>
<feature type="compositionally biased region" description="Polar residues" evidence="1">
    <location>
        <begin position="282"/>
        <end position="302"/>
    </location>
</feature>
<sequence>MPPPSLPPSLPASPPPSCRPTADSLSHVGSSVKRFCRPCTCSHPIQPENKIDNKVKMEHYLKITVCLLLIVQTCQLASLPESTDSPGRTIDRGWLRQVHKIKHKGGIKKVPVATDEPGYESEPFAEALDSNNVEADGIPSGYMMFGSSGESSENKTSGNPVLPPLFSNQTDEKPQVSNTTAAPTTTTTSPSNSSQTNMTGAEEEPHNSTMTNQTSGGHSSHHNSTMTNQTSGAHSSHHNHTPHNRTHLHTTTLAPEKNEGLDNSTEGNNTTTATTATTTATPGSNETSLPPSSTTAVPSETTGADPEPTTPLAPFTPEEANMTDKDGASGGGADRGLASDPHKSRRHGAWAAVLGTAVAVGIVGLVAYVILKKKHQMGFSHRKLVEVYPSDPVLRLDNSEPLDLNFGNRVYDNPGLTGDNFQMSNFPGHQRN</sequence>
<gene>
    <name evidence="3" type="ORF">PLEPLA_LOCUS43072</name>
</gene>
<feature type="compositionally biased region" description="Polar residues" evidence="1">
    <location>
        <begin position="148"/>
        <end position="159"/>
    </location>
</feature>
<dbReference type="Pfam" id="PF15672">
    <property type="entry name" value="Mucin15"/>
    <property type="match status" value="1"/>
</dbReference>
<keyword evidence="2" id="KW-0812">Transmembrane</keyword>
<comment type="caution">
    <text evidence="3">The sequence shown here is derived from an EMBL/GenBank/DDBJ whole genome shotgun (WGS) entry which is preliminary data.</text>
</comment>
<feature type="compositionally biased region" description="Basic residues" evidence="1">
    <location>
        <begin position="235"/>
        <end position="248"/>
    </location>
</feature>
<reference evidence="3" key="1">
    <citation type="submission" date="2020-03" db="EMBL/GenBank/DDBJ databases">
        <authorList>
            <person name="Weist P."/>
        </authorList>
    </citation>
    <scope>NUCLEOTIDE SEQUENCE</scope>
</reference>
<accession>A0A9N7Z9Z7</accession>
<feature type="compositionally biased region" description="Pro residues" evidence="1">
    <location>
        <begin position="1"/>
        <end position="18"/>
    </location>
</feature>
<evidence type="ECO:0000256" key="2">
    <source>
        <dbReference type="SAM" id="Phobius"/>
    </source>
</evidence>
<organism evidence="3 4">
    <name type="scientific">Pleuronectes platessa</name>
    <name type="common">European plaice</name>
    <dbReference type="NCBI Taxonomy" id="8262"/>
    <lineage>
        <taxon>Eukaryota</taxon>
        <taxon>Metazoa</taxon>
        <taxon>Chordata</taxon>
        <taxon>Craniata</taxon>
        <taxon>Vertebrata</taxon>
        <taxon>Euteleostomi</taxon>
        <taxon>Actinopterygii</taxon>
        <taxon>Neopterygii</taxon>
        <taxon>Teleostei</taxon>
        <taxon>Neoteleostei</taxon>
        <taxon>Acanthomorphata</taxon>
        <taxon>Carangaria</taxon>
        <taxon>Pleuronectiformes</taxon>
        <taxon>Pleuronectoidei</taxon>
        <taxon>Pleuronectidae</taxon>
        <taxon>Pleuronectes</taxon>
    </lineage>
</organism>
<evidence type="ECO:0000313" key="4">
    <source>
        <dbReference type="Proteomes" id="UP001153269"/>
    </source>
</evidence>
<evidence type="ECO:0000256" key="1">
    <source>
        <dbReference type="SAM" id="MobiDB-lite"/>
    </source>
</evidence>
<feature type="compositionally biased region" description="Low complexity" evidence="1">
    <location>
        <begin position="177"/>
        <end position="194"/>
    </location>
</feature>
<feature type="region of interest" description="Disordered" evidence="1">
    <location>
        <begin position="1"/>
        <end position="25"/>
    </location>
</feature>
<dbReference type="AlphaFoldDB" id="A0A9N7Z9Z7"/>
<dbReference type="PANTHER" id="PTHR45427:SF1">
    <property type="entry name" value="MUCIN-15"/>
    <property type="match status" value="1"/>
</dbReference>
<dbReference type="PANTHER" id="PTHR45427">
    <property type="entry name" value="MUCIN-15"/>
    <property type="match status" value="1"/>
</dbReference>
<name>A0A9N7Z9Z7_PLEPL</name>
<dbReference type="Proteomes" id="UP001153269">
    <property type="component" value="Unassembled WGS sequence"/>
</dbReference>